<protein>
    <submittedName>
        <fullName evidence="1">Uncharacterized protein</fullName>
    </submittedName>
</protein>
<dbReference type="AlphaFoldDB" id="A0AAD9UDI9"/>
<evidence type="ECO:0000313" key="1">
    <source>
        <dbReference type="EMBL" id="KAK2185345.1"/>
    </source>
</evidence>
<evidence type="ECO:0000313" key="2">
    <source>
        <dbReference type="Proteomes" id="UP001209878"/>
    </source>
</evidence>
<accession>A0AAD9UDI9</accession>
<keyword evidence="2" id="KW-1185">Reference proteome</keyword>
<organism evidence="1 2">
    <name type="scientific">Ridgeia piscesae</name>
    <name type="common">Tubeworm</name>
    <dbReference type="NCBI Taxonomy" id="27915"/>
    <lineage>
        <taxon>Eukaryota</taxon>
        <taxon>Metazoa</taxon>
        <taxon>Spiralia</taxon>
        <taxon>Lophotrochozoa</taxon>
        <taxon>Annelida</taxon>
        <taxon>Polychaeta</taxon>
        <taxon>Sedentaria</taxon>
        <taxon>Canalipalpata</taxon>
        <taxon>Sabellida</taxon>
        <taxon>Siboglinidae</taxon>
        <taxon>Ridgeia</taxon>
    </lineage>
</organism>
<gene>
    <name evidence="1" type="ORF">NP493_239g01019</name>
</gene>
<dbReference type="Proteomes" id="UP001209878">
    <property type="component" value="Unassembled WGS sequence"/>
</dbReference>
<name>A0AAD9UDI9_RIDPI</name>
<comment type="caution">
    <text evidence="1">The sequence shown here is derived from an EMBL/GenBank/DDBJ whole genome shotgun (WGS) entry which is preliminary data.</text>
</comment>
<reference evidence="1" key="1">
    <citation type="journal article" date="2023" name="Mol. Biol. Evol.">
        <title>Third-Generation Sequencing Reveals the Adaptive Role of the Epigenome in Three Deep-Sea Polychaetes.</title>
        <authorList>
            <person name="Perez M."/>
            <person name="Aroh O."/>
            <person name="Sun Y."/>
            <person name="Lan Y."/>
            <person name="Juniper S.K."/>
            <person name="Young C.R."/>
            <person name="Angers B."/>
            <person name="Qian P.Y."/>
        </authorList>
    </citation>
    <scope>NUCLEOTIDE SEQUENCE</scope>
    <source>
        <strain evidence="1">R07B-5</strain>
    </source>
</reference>
<proteinExistence type="predicted"/>
<dbReference type="EMBL" id="JAODUO010000239">
    <property type="protein sequence ID" value="KAK2185345.1"/>
    <property type="molecule type" value="Genomic_DNA"/>
</dbReference>
<sequence length="115" mass="12530">MCHQSLSIASLSWDISYHRLASSLNSPSFVTFSLVSRTVSVLSSVVLLSGPDLLLGKPCDVWLSSPQQSVTDLSAACCLWTISRRNFSMSSWLMCTKTIPLMRLSVSSTLDNDGV</sequence>